<dbReference type="EMBL" id="ML976720">
    <property type="protein sequence ID" value="KAF1968460.1"/>
    <property type="molecule type" value="Genomic_DNA"/>
</dbReference>
<accession>A0A6A5UVK6</accession>
<evidence type="ECO:0000256" key="1">
    <source>
        <dbReference type="SAM" id="MobiDB-lite"/>
    </source>
</evidence>
<keyword evidence="3" id="KW-1185">Reference proteome</keyword>
<dbReference type="OrthoDB" id="4789692at2759"/>
<evidence type="ECO:0000313" key="3">
    <source>
        <dbReference type="Proteomes" id="UP000800036"/>
    </source>
</evidence>
<dbReference type="AlphaFoldDB" id="A0A6A5UVK6"/>
<organism evidence="2 3">
    <name type="scientific">Bimuria novae-zelandiae CBS 107.79</name>
    <dbReference type="NCBI Taxonomy" id="1447943"/>
    <lineage>
        <taxon>Eukaryota</taxon>
        <taxon>Fungi</taxon>
        <taxon>Dikarya</taxon>
        <taxon>Ascomycota</taxon>
        <taxon>Pezizomycotina</taxon>
        <taxon>Dothideomycetes</taxon>
        <taxon>Pleosporomycetidae</taxon>
        <taxon>Pleosporales</taxon>
        <taxon>Massarineae</taxon>
        <taxon>Didymosphaeriaceae</taxon>
        <taxon>Bimuria</taxon>
    </lineage>
</organism>
<reference evidence="2" key="1">
    <citation type="journal article" date="2020" name="Stud. Mycol.">
        <title>101 Dothideomycetes genomes: a test case for predicting lifestyles and emergence of pathogens.</title>
        <authorList>
            <person name="Haridas S."/>
            <person name="Albert R."/>
            <person name="Binder M."/>
            <person name="Bloem J."/>
            <person name="Labutti K."/>
            <person name="Salamov A."/>
            <person name="Andreopoulos B."/>
            <person name="Baker S."/>
            <person name="Barry K."/>
            <person name="Bills G."/>
            <person name="Bluhm B."/>
            <person name="Cannon C."/>
            <person name="Castanera R."/>
            <person name="Culley D."/>
            <person name="Daum C."/>
            <person name="Ezra D."/>
            <person name="Gonzalez J."/>
            <person name="Henrissat B."/>
            <person name="Kuo A."/>
            <person name="Liang C."/>
            <person name="Lipzen A."/>
            <person name="Lutzoni F."/>
            <person name="Magnuson J."/>
            <person name="Mondo S."/>
            <person name="Nolan M."/>
            <person name="Ohm R."/>
            <person name="Pangilinan J."/>
            <person name="Park H.-J."/>
            <person name="Ramirez L."/>
            <person name="Alfaro M."/>
            <person name="Sun H."/>
            <person name="Tritt A."/>
            <person name="Yoshinaga Y."/>
            <person name="Zwiers L.-H."/>
            <person name="Turgeon B."/>
            <person name="Goodwin S."/>
            <person name="Spatafora J."/>
            <person name="Crous P."/>
            <person name="Grigoriev I."/>
        </authorList>
    </citation>
    <scope>NUCLEOTIDE SEQUENCE</scope>
    <source>
        <strain evidence="2">CBS 107.79</strain>
    </source>
</reference>
<gene>
    <name evidence="2" type="ORF">BU23DRAFT_656000</name>
</gene>
<name>A0A6A5UVK6_9PLEO</name>
<sequence>MTPKGKPRSKEEKRSEWYVKMDCAAFDETNQQEDIPTRCTVLAQDSKNSKTPKSRATSGASTVTQTSTTGKKVPGVKVMLLAYRVGNRVHMGSRAYDLHMHENVLIYPTHEEAAWDYPKIYDLHAFDALAKKAEQWRPRWHMCEIERKVPVGSLKKKQTPKEIACPLPAEVYNKKKQVLKRGHSAYSDLVTVLDWQFIELQESLAQHYKNSSPDKNAKRMENRFLHSSRFYHHIHQEYVESLEEFGEIGIFVAIRPKQDGTREPYVVDMIKTRFTQGDAKTIDTERNKIRRKIAGELPKAGPENYPDNGIERCSYANENMIVTRLKRPDVTNAGFA</sequence>
<protein>
    <submittedName>
        <fullName evidence="2">Uncharacterized protein</fullName>
    </submittedName>
</protein>
<dbReference type="Proteomes" id="UP000800036">
    <property type="component" value="Unassembled WGS sequence"/>
</dbReference>
<feature type="region of interest" description="Disordered" evidence="1">
    <location>
        <begin position="43"/>
        <end position="69"/>
    </location>
</feature>
<evidence type="ECO:0000313" key="2">
    <source>
        <dbReference type="EMBL" id="KAF1968460.1"/>
    </source>
</evidence>
<proteinExistence type="predicted"/>